<dbReference type="InterPro" id="IPR001138">
    <property type="entry name" value="Zn2Cys6_DnaBD"/>
</dbReference>
<dbReference type="GO" id="GO:0000981">
    <property type="term" value="F:DNA-binding transcription factor activity, RNA polymerase II-specific"/>
    <property type="evidence" value="ECO:0007669"/>
    <property type="project" value="InterPro"/>
</dbReference>
<dbReference type="EMBL" id="JAGMUV010000001">
    <property type="protein sequence ID" value="KAH7176225.1"/>
    <property type="molecule type" value="Genomic_DNA"/>
</dbReference>
<dbReference type="GO" id="GO:0005634">
    <property type="term" value="C:nucleus"/>
    <property type="evidence" value="ECO:0007669"/>
    <property type="project" value="UniProtKB-SubCell"/>
</dbReference>
<dbReference type="GO" id="GO:0008270">
    <property type="term" value="F:zinc ion binding"/>
    <property type="evidence" value="ECO:0007669"/>
    <property type="project" value="InterPro"/>
</dbReference>
<dbReference type="GO" id="GO:0045944">
    <property type="term" value="P:positive regulation of transcription by RNA polymerase II"/>
    <property type="evidence" value="ECO:0007669"/>
    <property type="project" value="TreeGrafter"/>
</dbReference>
<comment type="caution">
    <text evidence="5">The sequence shown here is derived from an EMBL/GenBank/DDBJ whole genome shotgun (WGS) entry which is preliminary data.</text>
</comment>
<protein>
    <recommendedName>
        <fullName evidence="4">Zn(2)-C6 fungal-type domain-containing protein</fullName>
    </recommendedName>
</protein>
<evidence type="ECO:0000256" key="3">
    <source>
        <dbReference type="SAM" id="MobiDB-lite"/>
    </source>
</evidence>
<feature type="region of interest" description="Disordered" evidence="3">
    <location>
        <begin position="57"/>
        <end position="115"/>
    </location>
</feature>
<evidence type="ECO:0000313" key="5">
    <source>
        <dbReference type="EMBL" id="KAH7176225.1"/>
    </source>
</evidence>
<dbReference type="GO" id="GO:0000976">
    <property type="term" value="F:transcription cis-regulatory region binding"/>
    <property type="evidence" value="ECO:0007669"/>
    <property type="project" value="TreeGrafter"/>
</dbReference>
<dbReference type="PANTHER" id="PTHR37534">
    <property type="entry name" value="TRANSCRIPTIONAL ACTIVATOR PROTEIN UGA3"/>
    <property type="match status" value="1"/>
</dbReference>
<dbReference type="PROSITE" id="PS50048">
    <property type="entry name" value="ZN2_CY6_FUNGAL_2"/>
    <property type="match status" value="1"/>
</dbReference>
<proteinExistence type="predicted"/>
<dbReference type="OrthoDB" id="5386330at2759"/>
<dbReference type="SMART" id="SM00066">
    <property type="entry name" value="GAL4"/>
    <property type="match status" value="1"/>
</dbReference>
<evidence type="ECO:0000313" key="6">
    <source>
        <dbReference type="Proteomes" id="UP000738349"/>
    </source>
</evidence>
<dbReference type="AlphaFoldDB" id="A0A9P9FT90"/>
<dbReference type="InterPro" id="IPR036864">
    <property type="entry name" value="Zn2-C6_fun-type_DNA-bd_sf"/>
</dbReference>
<organism evidence="5 6">
    <name type="scientific">Dactylonectria macrodidyma</name>
    <dbReference type="NCBI Taxonomy" id="307937"/>
    <lineage>
        <taxon>Eukaryota</taxon>
        <taxon>Fungi</taxon>
        <taxon>Dikarya</taxon>
        <taxon>Ascomycota</taxon>
        <taxon>Pezizomycotina</taxon>
        <taxon>Sordariomycetes</taxon>
        <taxon>Hypocreomycetidae</taxon>
        <taxon>Hypocreales</taxon>
        <taxon>Nectriaceae</taxon>
        <taxon>Dactylonectria</taxon>
    </lineage>
</organism>
<dbReference type="PANTHER" id="PTHR37534:SF17">
    <property type="entry name" value="ZN(2)-C6 FUNGAL-TYPE DOMAIN-CONTAINING PROTEIN"/>
    <property type="match status" value="1"/>
</dbReference>
<gene>
    <name evidence="5" type="ORF">EDB81DRAFT_33668</name>
</gene>
<dbReference type="CDD" id="cd00067">
    <property type="entry name" value="GAL4"/>
    <property type="match status" value="1"/>
</dbReference>
<evidence type="ECO:0000259" key="4">
    <source>
        <dbReference type="PROSITE" id="PS50048"/>
    </source>
</evidence>
<dbReference type="InterPro" id="IPR021858">
    <property type="entry name" value="Fun_TF"/>
</dbReference>
<dbReference type="Proteomes" id="UP000738349">
    <property type="component" value="Unassembled WGS sequence"/>
</dbReference>
<dbReference type="Pfam" id="PF11951">
    <property type="entry name" value="Fungal_trans_2"/>
    <property type="match status" value="2"/>
</dbReference>
<evidence type="ECO:0000256" key="1">
    <source>
        <dbReference type="ARBA" id="ARBA00004123"/>
    </source>
</evidence>
<keyword evidence="6" id="KW-1185">Reference proteome</keyword>
<evidence type="ECO:0000256" key="2">
    <source>
        <dbReference type="ARBA" id="ARBA00023242"/>
    </source>
</evidence>
<name>A0A9P9FT90_9HYPO</name>
<feature type="compositionally biased region" description="Polar residues" evidence="3">
    <location>
        <begin position="76"/>
        <end position="93"/>
    </location>
</feature>
<reference evidence="5" key="1">
    <citation type="journal article" date="2021" name="Nat. Commun.">
        <title>Genetic determinants of endophytism in the Arabidopsis root mycobiome.</title>
        <authorList>
            <person name="Mesny F."/>
            <person name="Miyauchi S."/>
            <person name="Thiergart T."/>
            <person name="Pickel B."/>
            <person name="Atanasova L."/>
            <person name="Karlsson M."/>
            <person name="Huettel B."/>
            <person name="Barry K.W."/>
            <person name="Haridas S."/>
            <person name="Chen C."/>
            <person name="Bauer D."/>
            <person name="Andreopoulos W."/>
            <person name="Pangilinan J."/>
            <person name="LaButti K."/>
            <person name="Riley R."/>
            <person name="Lipzen A."/>
            <person name="Clum A."/>
            <person name="Drula E."/>
            <person name="Henrissat B."/>
            <person name="Kohler A."/>
            <person name="Grigoriev I.V."/>
            <person name="Martin F.M."/>
            <person name="Hacquard S."/>
        </authorList>
    </citation>
    <scope>NUCLEOTIDE SEQUENCE</scope>
    <source>
        <strain evidence="5">MPI-CAGE-AT-0147</strain>
    </source>
</reference>
<keyword evidence="2" id="KW-0539">Nucleus</keyword>
<comment type="subcellular location">
    <subcellularLocation>
        <location evidence="1">Nucleus</location>
    </subcellularLocation>
</comment>
<feature type="domain" description="Zn(2)-C6 fungal-type" evidence="4">
    <location>
        <begin position="9"/>
        <end position="37"/>
    </location>
</feature>
<accession>A0A9P9FT90</accession>
<dbReference type="SUPFAM" id="SSF57701">
    <property type="entry name" value="Zn2/Cys6 DNA-binding domain"/>
    <property type="match status" value="1"/>
</dbReference>
<sequence>MGSSKPAKGCYLCMRRRIICDKAIPHCNKCKVKGLACPGYGVRFRFVPINTVIARGDPRMASSGTINPAPEAASRLASNSSQGWSQGTLSNPQGVFPQTKPLTHGRGTPPPNQRYTGLIIAHNENPHLGGYWNVIQSGANRPAGGSVDDLRSAPYRWSIPKAHSFTPPSGPIPRIMDPIDAMTRFLLDHFAERVSSLMISFDGNGNGYRDYVLPLAHVEPMIQQAVCTTAAFHLAQHMPHLLGHAEKTRAVIIRNLRKRSHCISALDDVTWAVISLLILGELFTGSEDIRPLYHTLTSFMAARGTMDLTSPLAQLLTMQARLISFFSRPFMAGYEDTFAASRVFPNPMGSTLELNPGGPSVQDNHMLPQDLDLHYTASEIYLLREESRVVLVNEVRMTGLLQHLRVLLEHSKYKPGSYTLVWPCFLGAVEARSEDDRRFFSEHLRRIWEMAGSETMPKTLDRMPTAWERGALGGWTERFSAKDQGL</sequence>